<name>A0A161SG71_9BACL</name>
<gene>
    <name evidence="1" type="ORF">AV654_14300</name>
</gene>
<keyword evidence="2" id="KW-1185">Reference proteome</keyword>
<dbReference type="Proteomes" id="UP000076563">
    <property type="component" value="Unassembled WGS sequence"/>
</dbReference>
<protein>
    <submittedName>
        <fullName evidence="1">Uncharacterized protein</fullName>
    </submittedName>
</protein>
<evidence type="ECO:0000313" key="2">
    <source>
        <dbReference type="Proteomes" id="UP000076563"/>
    </source>
</evidence>
<reference evidence="2" key="1">
    <citation type="submission" date="2016-01" db="EMBL/GenBank/DDBJ databases">
        <title>Draft genome of Chromobacterium sp. F49.</title>
        <authorList>
            <person name="Hong K.W."/>
        </authorList>
    </citation>
    <scope>NUCLEOTIDE SEQUENCE [LARGE SCALE GENOMIC DNA]</scope>
    <source>
        <strain evidence="2">M63</strain>
    </source>
</reference>
<sequence length="136" mass="14993">MRKGKAKAAKRVTAQSSSCPCKVHNAGLRFRSKKGNLLTFEVIFNSKCTPCTSSPLITFSIPKVFRGKARIVKVIQELVTVDATSLADFVLAAKVQNRCIKPLSERKCVFKVVSSCSQTRKLRVINGQRVDGFCLT</sequence>
<dbReference type="EMBL" id="LQRA01000049">
    <property type="protein sequence ID" value="KZE80155.1"/>
    <property type="molecule type" value="Genomic_DNA"/>
</dbReference>
<evidence type="ECO:0000313" key="1">
    <source>
        <dbReference type="EMBL" id="KZE80155.1"/>
    </source>
</evidence>
<organism evidence="1 2">
    <name type="scientific">Paenibacillus elgii</name>
    <dbReference type="NCBI Taxonomy" id="189691"/>
    <lineage>
        <taxon>Bacteria</taxon>
        <taxon>Bacillati</taxon>
        <taxon>Bacillota</taxon>
        <taxon>Bacilli</taxon>
        <taxon>Bacillales</taxon>
        <taxon>Paenibacillaceae</taxon>
        <taxon>Paenibacillus</taxon>
    </lineage>
</organism>
<dbReference type="AlphaFoldDB" id="A0A161SG71"/>
<comment type="caution">
    <text evidence="1">The sequence shown here is derived from an EMBL/GenBank/DDBJ whole genome shotgun (WGS) entry which is preliminary data.</text>
</comment>
<proteinExistence type="predicted"/>
<accession>A0A161SG71</accession>
<dbReference type="STRING" id="1007103.GCA_000213315_04878"/>